<sequence>MRIAIFKLLKFTCMKLLKKIGFILLAAIVLAQFFSPKENNGELSSLTLFINETKPSEEVHKILKTACFDCHSNTTRYPWYSKITPINFWMTHHIDEGKEELNFSEWANYSLKRKEHKMEEVYEEVEKRHMPLGSYTWTHTDARLSDEEIQKVVLWAKQAQSDYKKQLEKE</sequence>
<proteinExistence type="predicted"/>
<dbReference type="AlphaFoldDB" id="A0A5S5DPL4"/>
<dbReference type="Proteomes" id="UP000323136">
    <property type="component" value="Unassembled WGS sequence"/>
</dbReference>
<comment type="caution">
    <text evidence="2">The sequence shown here is derived from an EMBL/GenBank/DDBJ whole genome shotgun (WGS) entry which is preliminary data.</text>
</comment>
<evidence type="ECO:0000259" key="1">
    <source>
        <dbReference type="SMART" id="SM01235"/>
    </source>
</evidence>
<organism evidence="2 3">
    <name type="scientific">Tenacibaculum adriaticum</name>
    <dbReference type="NCBI Taxonomy" id="413713"/>
    <lineage>
        <taxon>Bacteria</taxon>
        <taxon>Pseudomonadati</taxon>
        <taxon>Bacteroidota</taxon>
        <taxon>Flavobacteriia</taxon>
        <taxon>Flavobacteriales</taxon>
        <taxon>Flavobacteriaceae</taxon>
        <taxon>Tenacibaculum</taxon>
    </lineage>
</organism>
<dbReference type="Pfam" id="PF14376">
    <property type="entry name" value="Haem_bd"/>
    <property type="match status" value="1"/>
</dbReference>
<evidence type="ECO:0000313" key="2">
    <source>
        <dbReference type="EMBL" id="TYP97890.1"/>
    </source>
</evidence>
<evidence type="ECO:0000313" key="3">
    <source>
        <dbReference type="Proteomes" id="UP000323136"/>
    </source>
</evidence>
<gene>
    <name evidence="2" type="ORF">C7447_10356</name>
</gene>
<dbReference type="SMART" id="SM01235">
    <property type="entry name" value="Haem_bd"/>
    <property type="match status" value="1"/>
</dbReference>
<accession>A0A5S5DPL4</accession>
<feature type="domain" description="Haem-binding" evidence="1">
    <location>
        <begin position="25"/>
        <end position="160"/>
    </location>
</feature>
<name>A0A5S5DPL4_9FLAO</name>
<reference evidence="2 3" key="1">
    <citation type="submission" date="2019-07" db="EMBL/GenBank/DDBJ databases">
        <title>Genomic Encyclopedia of Type Strains, Phase IV (KMG-IV): sequencing the most valuable type-strain genomes for metagenomic binning, comparative biology and taxonomic classification.</title>
        <authorList>
            <person name="Goeker M."/>
        </authorList>
    </citation>
    <scope>NUCLEOTIDE SEQUENCE [LARGE SCALE GENOMIC DNA]</scope>
    <source>
        <strain evidence="2 3">DSM 18961</strain>
    </source>
</reference>
<protein>
    <submittedName>
        <fullName evidence="2">Heme-binding protein</fullName>
    </submittedName>
</protein>
<dbReference type="InterPro" id="IPR025992">
    <property type="entry name" value="Haem-bd"/>
</dbReference>
<dbReference type="EMBL" id="VNIA01000003">
    <property type="protein sequence ID" value="TYP97890.1"/>
    <property type="molecule type" value="Genomic_DNA"/>
</dbReference>
<keyword evidence="3" id="KW-1185">Reference proteome</keyword>